<name>A0A7S9PZB0_9SPHI</name>
<organism evidence="2 3">
    <name type="scientific">Pedobacter endophyticus</name>
    <dbReference type="NCBI Taxonomy" id="2789740"/>
    <lineage>
        <taxon>Bacteria</taxon>
        <taxon>Pseudomonadati</taxon>
        <taxon>Bacteroidota</taxon>
        <taxon>Sphingobacteriia</taxon>
        <taxon>Sphingobacteriales</taxon>
        <taxon>Sphingobacteriaceae</taxon>
        <taxon>Pedobacter</taxon>
    </lineage>
</organism>
<gene>
    <name evidence="2" type="ORF">IZT61_20845</name>
</gene>
<evidence type="ECO:0000256" key="1">
    <source>
        <dbReference type="SAM" id="Phobius"/>
    </source>
</evidence>
<keyword evidence="1" id="KW-0812">Transmembrane</keyword>
<dbReference type="EMBL" id="CP064939">
    <property type="protein sequence ID" value="QPH39457.1"/>
    <property type="molecule type" value="Genomic_DNA"/>
</dbReference>
<protein>
    <submittedName>
        <fullName evidence="2">Uncharacterized protein</fullName>
    </submittedName>
</protein>
<reference evidence="2 3" key="1">
    <citation type="submission" date="2020-11" db="EMBL/GenBank/DDBJ databases">
        <title>Pedobacter endophytica, an endophytic bacteria isolated form Carex pumila.</title>
        <authorList>
            <person name="Peng Y."/>
            <person name="Jiang L."/>
            <person name="Lee J."/>
        </authorList>
    </citation>
    <scope>NUCLEOTIDE SEQUENCE [LARGE SCALE GENOMIC DNA]</scope>
    <source>
        <strain evidence="2 3">JBR3-12</strain>
    </source>
</reference>
<keyword evidence="1" id="KW-1133">Transmembrane helix</keyword>
<evidence type="ECO:0000313" key="3">
    <source>
        <dbReference type="Proteomes" id="UP000594759"/>
    </source>
</evidence>
<dbReference type="RefSeq" id="WP_196098924.1">
    <property type="nucleotide sequence ID" value="NZ_CP064939.1"/>
</dbReference>
<proteinExistence type="predicted"/>
<dbReference type="Proteomes" id="UP000594759">
    <property type="component" value="Chromosome"/>
</dbReference>
<dbReference type="AlphaFoldDB" id="A0A7S9PZB0"/>
<feature type="transmembrane region" description="Helical" evidence="1">
    <location>
        <begin position="143"/>
        <end position="164"/>
    </location>
</feature>
<dbReference type="KEGG" id="pex:IZT61_20845"/>
<evidence type="ECO:0000313" key="2">
    <source>
        <dbReference type="EMBL" id="QPH39457.1"/>
    </source>
</evidence>
<keyword evidence="3" id="KW-1185">Reference proteome</keyword>
<accession>A0A7S9PZB0</accession>
<keyword evidence="1" id="KW-0472">Membrane</keyword>
<sequence length="165" mass="19161">MISKTLNWRKSLFDSNYHVFDDALLKFSISFSALKNSAIATTQQGVYILRSEGYSNPETKVINNKNEVIAIIKYDWLGFKARISFVSGEQFDWTFQNSWLSRWSLNNHADKQLIYNSSTGTGLIHTNTDDDLLILIGLFTREYFMRILFAFIVILFLLFTSRSIF</sequence>